<evidence type="ECO:0000313" key="2">
    <source>
        <dbReference type="EMBL" id="TDN90013.1"/>
    </source>
</evidence>
<dbReference type="SUPFAM" id="SSF53756">
    <property type="entry name" value="UDP-Glycosyltransferase/glycogen phosphorylase"/>
    <property type="match status" value="1"/>
</dbReference>
<reference evidence="2 3" key="1">
    <citation type="submission" date="2019-03" db="EMBL/GenBank/DDBJ databases">
        <title>Genomic Encyclopedia of Type Strains, Phase IV (KMG-IV): sequencing the most valuable type-strain genomes for metagenomic binning, comparative biology and taxonomic classification.</title>
        <authorList>
            <person name="Goeker M."/>
        </authorList>
    </citation>
    <scope>NUCLEOTIDE SEQUENCE [LARGE SCALE GENOMIC DNA]</scope>
    <source>
        <strain evidence="2 3">DSM 18555</strain>
    </source>
</reference>
<dbReference type="Gene3D" id="3.40.50.2000">
    <property type="entry name" value="Glycogen Phosphorylase B"/>
    <property type="match status" value="2"/>
</dbReference>
<dbReference type="Proteomes" id="UP000294737">
    <property type="component" value="Unassembled WGS sequence"/>
</dbReference>
<gene>
    <name evidence="2" type="ORF">EV677_2084</name>
</gene>
<dbReference type="GO" id="GO:0016757">
    <property type="term" value="F:glycosyltransferase activity"/>
    <property type="evidence" value="ECO:0007669"/>
    <property type="project" value="UniProtKB-ARBA"/>
</dbReference>
<keyword evidence="2" id="KW-0808">Transferase</keyword>
<dbReference type="InterPro" id="IPR028098">
    <property type="entry name" value="Glyco_trans_4-like_N"/>
</dbReference>
<protein>
    <submittedName>
        <fullName evidence="2">Glycosyltransferase involved in cell wall biosynthesis</fullName>
    </submittedName>
</protein>
<organism evidence="2 3">
    <name type="scientific">Herminiimonas fonticola</name>
    <dbReference type="NCBI Taxonomy" id="303380"/>
    <lineage>
        <taxon>Bacteria</taxon>
        <taxon>Pseudomonadati</taxon>
        <taxon>Pseudomonadota</taxon>
        <taxon>Betaproteobacteria</taxon>
        <taxon>Burkholderiales</taxon>
        <taxon>Oxalobacteraceae</taxon>
        <taxon>Herminiimonas</taxon>
    </lineage>
</organism>
<dbReference type="EMBL" id="SNWF01000005">
    <property type="protein sequence ID" value="TDN90013.1"/>
    <property type="molecule type" value="Genomic_DNA"/>
</dbReference>
<dbReference type="Pfam" id="PF13579">
    <property type="entry name" value="Glyco_trans_4_4"/>
    <property type="match status" value="1"/>
</dbReference>
<proteinExistence type="predicted"/>
<comment type="caution">
    <text evidence="2">The sequence shown here is derived from an EMBL/GenBank/DDBJ whole genome shotgun (WGS) entry which is preliminary data.</text>
</comment>
<name>A0A4R6G6B3_9BURK</name>
<keyword evidence="3" id="KW-1185">Reference proteome</keyword>
<sequence>MAGSYPPDKCGVGDYTAQLANALAARPGIEVAVLTSLSAGIPSDLTEVKVFRVMQNWRLRNVLQIKQVISKFRPDVVHIQYPTQGYNGRLPQVFPVVMRLLGFPVVQTWHEHYVECSAVNWLNLLACNGLVYVRPDLVSKLPHWIQVRLRKTPLVYIPNASTIPVARLSVEQEHSIKWELSGGKPIVCYFGFAYPNKGVERLFTIADPSKHHLVLICDLNDEHPYQATILRLMEQAAWKGRVTVTGFQSAQRVGEILAVADAVLFPFPNGAGEWNTSLKAAEEAGAFTVATTQDNDLFGYHESKNIYFADCDQISEMQVALHRYLGTRKKPMIKNVWEEVAMKHEQLYRTL</sequence>
<feature type="domain" description="Glycosyltransferase subfamily 4-like N-terminal" evidence="1">
    <location>
        <begin position="11"/>
        <end position="139"/>
    </location>
</feature>
<accession>A0A4R6G6B3</accession>
<dbReference type="AlphaFoldDB" id="A0A4R6G6B3"/>
<evidence type="ECO:0000313" key="3">
    <source>
        <dbReference type="Proteomes" id="UP000294737"/>
    </source>
</evidence>
<evidence type="ECO:0000259" key="1">
    <source>
        <dbReference type="Pfam" id="PF13579"/>
    </source>
</evidence>